<dbReference type="OrthoDB" id="8946716at2759"/>
<feature type="region of interest" description="Disordered" evidence="14">
    <location>
        <begin position="223"/>
        <end position="252"/>
    </location>
</feature>
<evidence type="ECO:0000256" key="2">
    <source>
        <dbReference type="ARBA" id="ARBA00004922"/>
    </source>
</evidence>
<evidence type="ECO:0000256" key="11">
    <source>
        <dbReference type="ARBA" id="ARBA00023136"/>
    </source>
</evidence>
<comment type="pathway">
    <text evidence="2">Protein modification; protein glycosylation.</text>
</comment>
<comment type="caution">
    <text evidence="16">The sequence shown here is derived from an EMBL/GenBank/DDBJ whole genome shotgun (WGS) entry which is preliminary data.</text>
</comment>
<evidence type="ECO:0000256" key="13">
    <source>
        <dbReference type="ARBA" id="ARBA00048064"/>
    </source>
</evidence>
<evidence type="ECO:0000256" key="8">
    <source>
        <dbReference type="ARBA" id="ARBA00022692"/>
    </source>
</evidence>
<evidence type="ECO:0000256" key="12">
    <source>
        <dbReference type="ARBA" id="ARBA00044727"/>
    </source>
</evidence>
<evidence type="ECO:0000256" key="15">
    <source>
        <dbReference type="SAM" id="Phobius"/>
    </source>
</evidence>
<name>A0A8S4B056_9TELE</name>
<comment type="subcellular location">
    <subcellularLocation>
        <location evidence="1">Endoplasmic reticulum membrane</location>
        <topology evidence="1">Multi-pass membrane protein</topology>
    </subcellularLocation>
</comment>
<keyword evidence="11 15" id="KW-0472">Membrane</keyword>
<feature type="transmembrane region" description="Helical" evidence="15">
    <location>
        <begin position="94"/>
        <end position="114"/>
    </location>
</feature>
<organism evidence="16 17">
    <name type="scientific">Menidia menidia</name>
    <name type="common">Atlantic silverside</name>
    <dbReference type="NCBI Taxonomy" id="238744"/>
    <lineage>
        <taxon>Eukaryota</taxon>
        <taxon>Metazoa</taxon>
        <taxon>Chordata</taxon>
        <taxon>Craniata</taxon>
        <taxon>Vertebrata</taxon>
        <taxon>Euteleostomi</taxon>
        <taxon>Actinopterygii</taxon>
        <taxon>Neopterygii</taxon>
        <taxon>Teleostei</taxon>
        <taxon>Neoteleostei</taxon>
        <taxon>Acanthomorphata</taxon>
        <taxon>Ovalentaria</taxon>
        <taxon>Atherinomorphae</taxon>
        <taxon>Atheriniformes</taxon>
        <taxon>Atherinopsidae</taxon>
        <taxon>Menidiinae</taxon>
        <taxon>Menidia</taxon>
    </lineage>
</organism>
<feature type="transmembrane region" description="Helical" evidence="15">
    <location>
        <begin position="121"/>
        <end position="147"/>
    </location>
</feature>
<evidence type="ECO:0000256" key="3">
    <source>
        <dbReference type="ARBA" id="ARBA00010600"/>
    </source>
</evidence>
<dbReference type="GO" id="GO:0006488">
    <property type="term" value="P:dolichol-linked oligosaccharide biosynthetic process"/>
    <property type="evidence" value="ECO:0007669"/>
    <property type="project" value="InterPro"/>
</dbReference>
<feature type="transmembrane region" description="Helical" evidence="15">
    <location>
        <begin position="57"/>
        <end position="74"/>
    </location>
</feature>
<comment type="function">
    <text evidence="12">Dol-P-Glc:Glc(2)Man(9)GlcNAc(2)-PP-Dol alpha-1,2-glucosyltransferase that operates in the biosynthetic pathway of dolichol-linked oligosaccharides, the glycan precursors employed in protein asparagine (N)-glycosylation. The assembly of dolichol-linked oligosaccharides begins on the cytosolic side of the endoplasmic reticulum membrane and finishes in its lumen. The sequential addition of sugars to dolichol pyrophosphate produces dolichol-linked oligosaccharides containing fourteen sugars, including two GlcNAcs, nine mannoses and three glucoses. Once assembled, the oligosaccharide is transferred from the lipid to nascent proteins by oligosaccharyltransferases. In the lumen of the endoplasmic reticulum, adds the third and last glucose residue from dolichyl phosphate glucose (Dol-P-Glc) onto the lipid-linked oligosaccharide intermediate Glc(2)Man(9)GlcNAc(2)-PP-Dol to produce Glc(3)Man(9)GlcNAc(2)-PP-Dol.</text>
</comment>
<evidence type="ECO:0000313" key="16">
    <source>
        <dbReference type="EMBL" id="CAG5927711.1"/>
    </source>
</evidence>
<dbReference type="EMBL" id="CAJRST010011113">
    <property type="protein sequence ID" value="CAG5927711.1"/>
    <property type="molecule type" value="Genomic_DNA"/>
</dbReference>
<dbReference type="AlphaFoldDB" id="A0A8S4B056"/>
<feature type="transmembrane region" description="Helical" evidence="15">
    <location>
        <begin position="339"/>
        <end position="363"/>
    </location>
</feature>
<dbReference type="PROSITE" id="PS51257">
    <property type="entry name" value="PROKAR_LIPOPROTEIN"/>
    <property type="match status" value="1"/>
</dbReference>
<evidence type="ECO:0000313" key="17">
    <source>
        <dbReference type="Proteomes" id="UP000677803"/>
    </source>
</evidence>
<dbReference type="GO" id="GO:0106073">
    <property type="term" value="F:dolichyl pyrophosphate Glc2Man9GlcNAc2 alpha-1,2-glucosyltransferase activity"/>
    <property type="evidence" value="ECO:0007669"/>
    <property type="project" value="UniProtKB-EC"/>
</dbReference>
<feature type="transmembrane region" description="Helical" evidence="15">
    <location>
        <begin position="269"/>
        <end position="291"/>
    </location>
</feature>
<dbReference type="Pfam" id="PF04922">
    <property type="entry name" value="DIE2_ALG10"/>
    <property type="match status" value="1"/>
</dbReference>
<feature type="transmembrane region" description="Helical" evidence="15">
    <location>
        <begin position="306"/>
        <end position="327"/>
    </location>
</feature>
<dbReference type="Proteomes" id="UP000677803">
    <property type="component" value="Unassembled WGS sequence"/>
</dbReference>
<evidence type="ECO:0000256" key="1">
    <source>
        <dbReference type="ARBA" id="ARBA00004477"/>
    </source>
</evidence>
<dbReference type="GO" id="GO:0005789">
    <property type="term" value="C:endoplasmic reticulum membrane"/>
    <property type="evidence" value="ECO:0007669"/>
    <property type="project" value="UniProtKB-SubCell"/>
</dbReference>
<evidence type="ECO:0000256" key="4">
    <source>
        <dbReference type="ARBA" id="ARBA00011967"/>
    </source>
</evidence>
<keyword evidence="9" id="KW-0256">Endoplasmic reticulum</keyword>
<dbReference type="PIRSF" id="PIRSF028810">
    <property type="entry name" value="Alpha1_2_glucosyltferase_Alg10"/>
    <property type="match status" value="1"/>
</dbReference>
<evidence type="ECO:0000256" key="5">
    <source>
        <dbReference type="ARBA" id="ARBA00018512"/>
    </source>
</evidence>
<evidence type="ECO:0000256" key="10">
    <source>
        <dbReference type="ARBA" id="ARBA00022989"/>
    </source>
</evidence>
<dbReference type="InterPro" id="IPR016900">
    <property type="entry name" value="Alg10"/>
</dbReference>
<protein>
    <recommendedName>
        <fullName evidence="5">Dol-P-Glc:Glc(2)Man(9)GlcNAc(2)-PP-Dol alpha-1,2-glucosyltransferase</fullName>
        <ecNumber evidence="4">2.4.1.256</ecNumber>
    </recommendedName>
</protein>
<keyword evidence="17" id="KW-1185">Reference proteome</keyword>
<dbReference type="PANTHER" id="PTHR12989">
    <property type="entry name" value="ALPHA-1,2-GLUCOSYLTRANSFERASE ALG10"/>
    <property type="match status" value="1"/>
</dbReference>
<keyword evidence="6" id="KW-0328">Glycosyltransferase</keyword>
<dbReference type="EC" id="2.4.1.256" evidence="4"/>
<feature type="compositionally biased region" description="Low complexity" evidence="14">
    <location>
        <begin position="236"/>
        <end position="252"/>
    </location>
</feature>
<reference evidence="16" key="1">
    <citation type="submission" date="2021-05" db="EMBL/GenBank/DDBJ databases">
        <authorList>
            <person name="Tigano A."/>
        </authorList>
    </citation>
    <scope>NUCLEOTIDE SEQUENCE</scope>
</reference>
<keyword evidence="10 15" id="KW-1133">Transmembrane helix</keyword>
<feature type="transmembrane region" description="Helical" evidence="15">
    <location>
        <begin position="6"/>
        <end position="27"/>
    </location>
</feature>
<comment type="catalytic activity">
    <reaction evidence="13">
        <text>an alpha-D-Glc-(1-&gt;3)-alpha-D-Glc-(1-&gt;3)-alpha-D-Man-(1-&gt;2)-alpha-D-Man-(1-&gt;2)-alpha-D-Man-(1-&gt;3)-[alpha-D-Man-(1-&gt;2)-alpha-D-Man-(1-&gt;3)-[alpha-D-Man-(1-&gt;2)-alpha-D-Man-(1-&gt;6)]-alpha-D-Man-(1-&gt;6)]-beta-D-Man-(1-&gt;4)-beta-D-GlcNAc-(1-&gt;4)-alpha-D-GlcNAc-diphospho-di-trans,poly-cis-dolichol + a di-trans,poly-cis-dolichyl beta-D-glucosyl phosphate = a alpha-D-Glc-(1-&gt;2)-alpha-D-Glc-(1-&gt;3)-alpha-D-Glc-(1-&gt;3)-alpha-D-Man-(1-&gt;2)-alpha-D-Man-(1-&gt;2)-alpha-D-Man-(1-&gt;3)-[alpha-D-Man-(1-&gt;2)-alpha-D-Man-(1-&gt;3)-[alpha-D-Man-(1-&gt;2)-alpha-D-Man-(1-&gt;6)]-alpha-D-Man-(1-&gt;6)]-beta-D-Man-(1-&gt;4)-beta-D-GlcNAc-(1-&gt;4)-alpha-D-GlcNAc-diphospho-di-trans,poly-cis-dolichol + a di-trans,poly-cis-dolichyl phosphate + H(+)</text>
        <dbReference type="Rhea" id="RHEA:29543"/>
        <dbReference type="Rhea" id="RHEA-COMP:19498"/>
        <dbReference type="Rhea" id="RHEA-COMP:19502"/>
        <dbReference type="Rhea" id="RHEA-COMP:19512"/>
        <dbReference type="Rhea" id="RHEA-COMP:19522"/>
        <dbReference type="ChEBI" id="CHEBI:15378"/>
        <dbReference type="ChEBI" id="CHEBI:57525"/>
        <dbReference type="ChEBI" id="CHEBI:57683"/>
        <dbReference type="ChEBI" id="CHEBI:132522"/>
        <dbReference type="ChEBI" id="CHEBI:132523"/>
        <dbReference type="EC" id="2.4.1.256"/>
    </reaction>
    <physiologicalReaction direction="left-to-right" evidence="13">
        <dbReference type="Rhea" id="RHEA:29544"/>
    </physiologicalReaction>
</comment>
<evidence type="ECO:0000256" key="7">
    <source>
        <dbReference type="ARBA" id="ARBA00022679"/>
    </source>
</evidence>
<evidence type="ECO:0000256" key="14">
    <source>
        <dbReference type="SAM" id="MobiDB-lite"/>
    </source>
</evidence>
<keyword evidence="7" id="KW-0808">Transferase</keyword>
<keyword evidence="8 15" id="KW-0812">Transmembrane</keyword>
<dbReference type="PANTHER" id="PTHR12989:SF10">
    <property type="entry name" value="DOL-P-GLC:GLC(2)MAN(9)GLCNAC(2)-PP-DOL ALPHA-1,2-GLUCOSYLTRANSFERASE-RELATED"/>
    <property type="match status" value="1"/>
</dbReference>
<sequence>MERYEGYVFTALCSINFLVSCLLFSTITREQREPYMDEIFHVPQAQKYCQGKFTEPVVWLFGLTGPVVCSPAMLRFVNLLFNCGNLGAACFGRVLLALILSMFPVLYFFTFLYYTDAGSTFFVLFSYLMTLHGCHGVAAMLGAAAILFRQTNVVWVAFCAGTLVAARLDEAWRLEHAKRREALAKRREDRLASSWEESGMPASPWELPPTPSGARRLAVFLTSSREKEDQRSLKTGQESGSESGSESGPGFESGSGLKILNLFAVWREAWPFAAVGVGFLLFVALNGGVAVGDRSSHQACFHLPQLFYFLSFSLFFSAPAWACVKRARRFLLAVRARPALFLALAGAALLAVWRLTTAHAYLLADNRHYTFYVWRRVVGRPPLARYLLVPAYLFSGWTALDLLRGTRSLFWTLGFLLSAALATVPQRLLELRYFIVPYLMFRLHASPLPSPPRLLLELLLHAALNAAAVHVFLSWTFQWPESSAPQRAWRHTLATVPQRLLELRYFIVPYLMFRLHASPLPSPPRLLLELLLHAALNAAAVHVFLSWTFQWPESSAPQRLMW</sequence>
<comment type="similarity">
    <text evidence="3">Belongs to the ALG10 glucosyltransferase family.</text>
</comment>
<accession>A0A8S4B056</accession>
<evidence type="ECO:0000256" key="9">
    <source>
        <dbReference type="ARBA" id="ARBA00022824"/>
    </source>
</evidence>
<gene>
    <name evidence="16" type="ORF">MMEN_LOCUS11507</name>
</gene>
<proteinExistence type="inferred from homology"/>
<evidence type="ECO:0000256" key="6">
    <source>
        <dbReference type="ARBA" id="ARBA00022676"/>
    </source>
</evidence>